<organism evidence="2">
    <name type="scientific">Trichuris suis</name>
    <name type="common">pig whipworm</name>
    <dbReference type="NCBI Taxonomy" id="68888"/>
    <lineage>
        <taxon>Eukaryota</taxon>
        <taxon>Metazoa</taxon>
        <taxon>Ecdysozoa</taxon>
        <taxon>Nematoda</taxon>
        <taxon>Enoplea</taxon>
        <taxon>Dorylaimia</taxon>
        <taxon>Trichinellida</taxon>
        <taxon>Trichuridae</taxon>
        <taxon>Trichuris</taxon>
    </lineage>
</organism>
<dbReference type="InterPro" id="IPR009050">
    <property type="entry name" value="Globin-like_sf"/>
</dbReference>
<keyword evidence="3" id="KW-1185">Reference proteome</keyword>
<dbReference type="InterPro" id="IPR053341">
    <property type="entry name" value="Oxidative_stress_globin-like"/>
</dbReference>
<dbReference type="PANTHER" id="PTHR47768">
    <property type="entry name" value="GLOBIN RELATED-RELATED"/>
    <property type="match status" value="1"/>
</dbReference>
<dbReference type="InterPro" id="IPR012292">
    <property type="entry name" value="Globin/Proto"/>
</dbReference>
<dbReference type="SUPFAM" id="SSF46458">
    <property type="entry name" value="Globin-like"/>
    <property type="match status" value="1"/>
</dbReference>
<dbReference type="EMBL" id="KL363215">
    <property type="protein sequence ID" value="KFD53641.1"/>
    <property type="molecule type" value="Genomic_DNA"/>
</dbReference>
<gene>
    <name evidence="1" type="ORF">M513_05557</name>
    <name evidence="2" type="ORF">M514_05557</name>
</gene>
<proteinExistence type="predicted"/>
<dbReference type="Proteomes" id="UP000030758">
    <property type="component" value="Unassembled WGS sequence"/>
</dbReference>
<dbReference type="EMBL" id="KL367591">
    <property type="protein sequence ID" value="KFD62633.1"/>
    <property type="molecule type" value="Genomic_DNA"/>
</dbReference>
<dbReference type="AlphaFoldDB" id="A0A085MZI7"/>
<feature type="non-terminal residue" evidence="2">
    <location>
        <position position="208"/>
    </location>
</feature>
<dbReference type="GO" id="GO:0019825">
    <property type="term" value="F:oxygen binding"/>
    <property type="evidence" value="ECO:0007669"/>
    <property type="project" value="InterPro"/>
</dbReference>
<dbReference type="Proteomes" id="UP000030764">
    <property type="component" value="Unassembled WGS sequence"/>
</dbReference>
<evidence type="ECO:0000313" key="2">
    <source>
        <dbReference type="EMBL" id="KFD62633.1"/>
    </source>
</evidence>
<dbReference type="Gene3D" id="1.10.490.10">
    <property type="entry name" value="Globins"/>
    <property type="match status" value="1"/>
</dbReference>
<evidence type="ECO:0000313" key="1">
    <source>
        <dbReference type="EMBL" id="KFD53641.1"/>
    </source>
</evidence>
<reference evidence="2 3" key="1">
    <citation type="journal article" date="2014" name="Nat. Genet.">
        <title>Genome and transcriptome of the porcine whipworm Trichuris suis.</title>
        <authorList>
            <person name="Jex A.R."/>
            <person name="Nejsum P."/>
            <person name="Schwarz E.M."/>
            <person name="Hu L."/>
            <person name="Young N.D."/>
            <person name="Hall R.S."/>
            <person name="Korhonen P.K."/>
            <person name="Liao S."/>
            <person name="Thamsborg S."/>
            <person name="Xia J."/>
            <person name="Xu P."/>
            <person name="Wang S."/>
            <person name="Scheerlinck J.P."/>
            <person name="Hofmann A."/>
            <person name="Sternberg P.W."/>
            <person name="Wang J."/>
            <person name="Gasser R.B."/>
        </authorList>
    </citation>
    <scope>NUCLEOTIDE SEQUENCE [LARGE SCALE GENOMIC DNA]</scope>
    <source>
        <strain evidence="2">DCEP-RM93F</strain>
        <strain evidence="1">DCEP-RM93M</strain>
    </source>
</reference>
<protein>
    <recommendedName>
        <fullName evidence="4">Globin family profile domain-containing protein</fullName>
    </recommendedName>
</protein>
<name>A0A085MZI7_9BILA</name>
<evidence type="ECO:0000313" key="3">
    <source>
        <dbReference type="Proteomes" id="UP000030764"/>
    </source>
</evidence>
<dbReference type="OrthoDB" id="5912584at2759"/>
<evidence type="ECO:0008006" key="4">
    <source>
        <dbReference type="Google" id="ProtNLM"/>
    </source>
</evidence>
<dbReference type="PANTHER" id="PTHR47768:SF1">
    <property type="entry name" value="GLOBIN FAMILY PROFILE DOMAIN-CONTAINING PROTEIN"/>
    <property type="match status" value="1"/>
</dbReference>
<accession>A0A085MZI7</accession>
<dbReference type="GO" id="GO:0020037">
    <property type="term" value="F:heme binding"/>
    <property type="evidence" value="ECO:0007669"/>
    <property type="project" value="InterPro"/>
</dbReference>
<sequence length="208" mass="23945">MGNRQSANTQTERRRLRFSIGSGSPCVQVDASRNEEDLKELSEPETKTLLQSTWPADFSELYELGLELSREMAAQITNGSAYRERSLTINSPATAADEEISARLRNQSLRFVRVLQLALTNCDSLHQVRTQMYKIGGRNLFGGLNDNERQLFKAAVLRTMQARIDHQNKLTEEQTRKVLRAWDIVAGYIVDQWNYMNQMKQRRKSTPY</sequence>